<evidence type="ECO:0000313" key="2">
    <source>
        <dbReference type="Proteomes" id="UP001419268"/>
    </source>
</evidence>
<evidence type="ECO:0000313" key="1">
    <source>
        <dbReference type="EMBL" id="KAK9167551.1"/>
    </source>
</evidence>
<gene>
    <name evidence="1" type="ORF">Scep_002742</name>
</gene>
<dbReference type="EMBL" id="JBBNAG010000001">
    <property type="protein sequence ID" value="KAK9167551.1"/>
    <property type="molecule type" value="Genomic_DNA"/>
</dbReference>
<comment type="caution">
    <text evidence="1">The sequence shown here is derived from an EMBL/GenBank/DDBJ whole genome shotgun (WGS) entry which is preliminary data.</text>
</comment>
<reference evidence="1 2" key="1">
    <citation type="submission" date="2024-01" db="EMBL/GenBank/DDBJ databases">
        <title>Genome assemblies of Stephania.</title>
        <authorList>
            <person name="Yang L."/>
        </authorList>
    </citation>
    <scope>NUCLEOTIDE SEQUENCE [LARGE SCALE GENOMIC DNA]</scope>
    <source>
        <strain evidence="1">JXDWG</strain>
        <tissue evidence="1">Leaf</tissue>
    </source>
</reference>
<name>A0AAP0LAS6_9MAGN</name>
<sequence length="133" mass="15420">MDLGKVFETCEHAWINHTMKIVGSKVETFEAYPFFLIQHQKLINYFQPSRALTTPNEDADDYQTFPSHFDINVHYAYSLVLQNKGQELGFKLASYSIHSQCRGLLKQQFCRRDTGINRRFQVASGAQLVLQRS</sequence>
<organism evidence="1 2">
    <name type="scientific">Stephania cephalantha</name>
    <dbReference type="NCBI Taxonomy" id="152367"/>
    <lineage>
        <taxon>Eukaryota</taxon>
        <taxon>Viridiplantae</taxon>
        <taxon>Streptophyta</taxon>
        <taxon>Embryophyta</taxon>
        <taxon>Tracheophyta</taxon>
        <taxon>Spermatophyta</taxon>
        <taxon>Magnoliopsida</taxon>
        <taxon>Ranunculales</taxon>
        <taxon>Menispermaceae</taxon>
        <taxon>Menispermoideae</taxon>
        <taxon>Cissampelideae</taxon>
        <taxon>Stephania</taxon>
    </lineage>
</organism>
<keyword evidence="2" id="KW-1185">Reference proteome</keyword>
<accession>A0AAP0LAS6</accession>
<dbReference type="AlphaFoldDB" id="A0AAP0LAS6"/>
<protein>
    <submittedName>
        <fullName evidence="1">Uncharacterized protein</fullName>
    </submittedName>
</protein>
<proteinExistence type="predicted"/>
<dbReference type="Proteomes" id="UP001419268">
    <property type="component" value="Unassembled WGS sequence"/>
</dbReference>